<organism evidence="9 10">
    <name type="scientific">Phaeomoniella chlamydospora</name>
    <name type="common">Phaeoacremonium chlamydosporum</name>
    <dbReference type="NCBI Taxonomy" id="158046"/>
    <lineage>
        <taxon>Eukaryota</taxon>
        <taxon>Fungi</taxon>
        <taxon>Dikarya</taxon>
        <taxon>Ascomycota</taxon>
        <taxon>Pezizomycotina</taxon>
        <taxon>Eurotiomycetes</taxon>
        <taxon>Chaetothyriomycetidae</taxon>
        <taxon>Phaeomoniellales</taxon>
        <taxon>Phaeomoniellaceae</taxon>
        <taxon>Phaeomoniella</taxon>
    </lineage>
</organism>
<evidence type="ECO:0000256" key="5">
    <source>
        <dbReference type="SAM" id="MobiDB-lite"/>
    </source>
</evidence>
<evidence type="ECO:0000259" key="8">
    <source>
        <dbReference type="Pfam" id="PF25785"/>
    </source>
</evidence>
<dbReference type="Proteomes" id="UP000053317">
    <property type="component" value="Unassembled WGS sequence"/>
</dbReference>
<evidence type="ECO:0000259" key="7">
    <source>
        <dbReference type="Pfam" id="PF25481"/>
    </source>
</evidence>
<dbReference type="GO" id="GO:0006606">
    <property type="term" value="P:protein import into nucleus"/>
    <property type="evidence" value="ECO:0007669"/>
    <property type="project" value="InterPro"/>
</dbReference>
<feature type="compositionally biased region" description="Polar residues" evidence="5">
    <location>
        <begin position="1988"/>
        <end position="2001"/>
    </location>
</feature>
<dbReference type="PANTHER" id="PTHR18898:SF2">
    <property type="entry name" value="NUCLEOPROTEIN TPR"/>
    <property type="match status" value="1"/>
</dbReference>
<feature type="domain" description="Nucleoprotein TPR/MPL1" evidence="7">
    <location>
        <begin position="183"/>
        <end position="261"/>
    </location>
</feature>
<feature type="compositionally biased region" description="Basic and acidic residues" evidence="5">
    <location>
        <begin position="1775"/>
        <end position="1785"/>
    </location>
</feature>
<feature type="domain" description="Nucleoprotein TPR/MLP1-2" evidence="6">
    <location>
        <begin position="1079"/>
        <end position="1206"/>
    </location>
</feature>
<comment type="subcellular location">
    <subcellularLocation>
        <location evidence="1">Nucleus</location>
    </subcellularLocation>
</comment>
<dbReference type="GO" id="GO:0017056">
    <property type="term" value="F:structural constituent of nuclear pore"/>
    <property type="evidence" value="ECO:0007669"/>
    <property type="project" value="TreeGrafter"/>
</dbReference>
<feature type="compositionally biased region" description="Pro residues" evidence="5">
    <location>
        <begin position="1794"/>
        <end position="1806"/>
    </location>
</feature>
<feature type="coiled-coil region" evidence="4">
    <location>
        <begin position="1394"/>
        <end position="1421"/>
    </location>
</feature>
<feature type="coiled-coil region" evidence="4">
    <location>
        <begin position="86"/>
        <end position="113"/>
    </location>
</feature>
<reference evidence="9 10" key="2">
    <citation type="submission" date="2015-05" db="EMBL/GenBank/DDBJ databases">
        <authorList>
            <person name="Morales-Cruz A."/>
            <person name="Amrine K.C."/>
            <person name="Cantu D."/>
        </authorList>
    </citation>
    <scope>NUCLEOTIDE SEQUENCE [LARGE SCALE GENOMIC DNA]</scope>
    <source>
        <strain evidence="9">UCRPC4</strain>
    </source>
</reference>
<feature type="coiled-coil region" evidence="4">
    <location>
        <begin position="572"/>
        <end position="632"/>
    </location>
</feature>
<name>A0A0G2GJ79_PHACM</name>
<proteinExistence type="predicted"/>
<evidence type="ECO:0000259" key="6">
    <source>
        <dbReference type="Pfam" id="PF07926"/>
    </source>
</evidence>
<sequence>MAAEVDSGRIASFVSISESTISTLIENPTAELVKSFLSSLTPKIQEYEELRSQKLKQDIELETAIRTNESKVKVHKASVEKGLAEIGKLRTELQQSENSRLKLESDLAQLKSATSTEASETSALKSRVASLEASNRETIAVLESKSSSYNKLAEDLSTQHQRTVELRRQVAQLEQDLQSANSTASSTRFREQNLEQEIELLKKNNEWLDTELKTKSAEHLKFRKDRSARISELQRQNELTLSENESLKRNEASLKSRLDEQVQRVEELLTEIQQLKEENIQQAESHRLDLDNTTRLAELQRQRAESANARVQELSTSLEEVREEASDEIGRLRAEVETEQQEREAAEQRVSELETSVEQLESELSAAKASEGPATPSRGVNGHGSATPIRAGTPTGLGSPMSISRFRGSLSTTQLYSECRKLEKQLISEQHRNEELSATLEDVAKDLEANKPEIEQLRGDHARLEAEMVEMSALMDAAAKERDNAMNDARRARGELDGLSIERNALLQQNRDLGSQIKVLLAEQHLRDNGHSMSPDEFANLETVSRISASELESMTDTGRFISEHLTIFKNISELQENNSKVLRMLRELGERMESEEARERDEVRQKEREELEQLRVKVATYKDELQAMITQSRSYVKERDMFRSMLTRRGQLSNIDTGDFARSMPLPAGETAGSPQPSRFGQSLHGSASNEVDYAKLLKDLQIHFDSYKQEAATDHTALKNQVNDLSKKNSDLQTENSRTSSQLSTAVQRGEMLQANFDMLRAENNELQKRVYSVMENATKQELKAQQVAEELVEAHGTLESIRREAANLKAEKDLWKNIEKRLVEDNEALRNERARLDKLNSSLQNMLNEREQVDNETRRRLQASIESLEAELQTSKRKLSDEMEESRKATLRREYEHEQNQKRIDDLVTSLGSVREELSAAKTSKDHLQARTEELTVELRSAEERVQVLQKPAAPQPPETVEASQNLVSREQELAVEVSELKRDLDLRAAEIDRANEQIEDYKNIAQQAEERLQELVDTNDQYREETDRTLEERAKKIQELEQRIEDISSELGTTNNELSKLRDEQSDSSRRLEEQKAMFEAEISRLKDEGERNATAAQFHQEDLKAQAEIAQRAQQNYETELVRHAEAAKNLQAVRSEASQLKLELVGLRSEADTARSSLTQKEESWTEQKDRYERELLDLRKRRDEALQQNNILHQQMEDLTNQIAALQRNRAALTETEGEATSTGDLQNLQEVIKYLRREKEIVDVQYHLSLQESKRLRQQLDHSQSQLDETRLKLDQQRRAEADTERATLNHNKLMETLNELNLFRESSVTLRAQFKEAETNLTERSRQVQELTSQIEPLQIRIGELENVLETREGELKIISEDRDRWRDRTNNIMAKYNRVDPEEVEAQKEKLAALQKERDEAVAEKAQLQTEIDSFPERIETAKQDLRSRLGEQFKTRSKQLTTRIAEKQSELDAANAEKSNLETQLQSVKEELETARSAPTAEPQTNGDPMVGISDQSTRIQELEARVAQLESTAVSKEQELQALRAEYEQKTKEREAELKQALAQQATKLRSEHEASLKNALETAEGRLKASHERELHAARSQDTQQPPASPQQQKPAENATNGVAASPTTASADELPALSDAQVRLLVQKNELVRTILRNNIQKAVAKAKEDAKKDLQAAADAAEASVSSSAFEALEKKHTTEKDSLANELRMKLNNEKEAALKEQEEKFSNEKLTFSKESEKKIADQVAMAEKRSAAKINLAQNQAKISLYRLGIVKKAATDTPEKAVKEVWDEASVAKPPAAPAPSPGPAPAPVAASPLKTSSPAPAPPSSPVPEAKDQTTKVPTPEPSSSAVEETTTTPNQMVQPEPRAKTPTIQENATAQQANTGVQRPANDHLTGTGPAALRQLQSGLPRGGRGGRGGLQASKFAPGGGQAQPGGLNENPFAQSQQGQQQPASRGSGIPRGGARGRGGQGRAGATNVQTSGIPQPGAGGASSMNPQARQFNPGNKRTREDSDGSGNDANAGKRIRGGGVGS</sequence>
<keyword evidence="3" id="KW-0539">Nucleus</keyword>
<reference evidence="9 10" key="1">
    <citation type="submission" date="2015-05" db="EMBL/GenBank/DDBJ databases">
        <title>Distinctive expansion of gene families associated with plant cell wall degradation and secondary metabolism in the genomes of grapevine trunk pathogens.</title>
        <authorList>
            <person name="Lawrence D.P."/>
            <person name="Travadon R."/>
            <person name="Rolshausen P.E."/>
            <person name="Baumgartner K."/>
        </authorList>
    </citation>
    <scope>NUCLEOTIDE SEQUENCE [LARGE SCALE GENOMIC DNA]</scope>
    <source>
        <strain evidence="9">UCRPC4</strain>
    </source>
</reference>
<feature type="coiled-coil region" evidence="4">
    <location>
        <begin position="1659"/>
        <end position="1728"/>
    </location>
</feature>
<dbReference type="Gene3D" id="1.20.5.1160">
    <property type="entry name" value="Vasodilator-stimulated phosphoprotein"/>
    <property type="match status" value="1"/>
</dbReference>
<dbReference type="Pfam" id="PF25785">
    <property type="entry name" value="TPR"/>
    <property type="match status" value="1"/>
</dbReference>
<feature type="compositionally biased region" description="Gly residues" evidence="5">
    <location>
        <begin position="1906"/>
        <end position="1915"/>
    </location>
</feature>
<feature type="compositionally biased region" description="Gly residues" evidence="5">
    <location>
        <begin position="1955"/>
        <end position="1968"/>
    </location>
</feature>
<evidence type="ECO:0000313" key="10">
    <source>
        <dbReference type="Proteomes" id="UP000053317"/>
    </source>
</evidence>
<dbReference type="Pfam" id="PF07926">
    <property type="entry name" value="TPR_MLP1_2"/>
    <property type="match status" value="1"/>
</dbReference>
<feature type="compositionally biased region" description="Low complexity" evidence="5">
    <location>
        <begin position="1940"/>
        <end position="1954"/>
    </location>
</feature>
<feature type="compositionally biased region" description="Polar residues" evidence="5">
    <location>
        <begin position="1867"/>
        <end position="1882"/>
    </location>
</feature>
<feature type="compositionally biased region" description="Polar residues" evidence="5">
    <location>
        <begin position="1842"/>
        <end position="1858"/>
    </location>
</feature>
<protein>
    <submittedName>
        <fullName evidence="9">Putative filament-forming protein</fullName>
    </submittedName>
</protein>
<evidence type="ECO:0000256" key="4">
    <source>
        <dbReference type="SAM" id="Coils"/>
    </source>
</evidence>
<feature type="compositionally biased region" description="Basic and acidic residues" evidence="5">
    <location>
        <begin position="335"/>
        <end position="352"/>
    </location>
</feature>
<feature type="compositionally biased region" description="Basic and acidic residues" evidence="5">
    <location>
        <begin position="1577"/>
        <end position="1592"/>
    </location>
</feature>
<feature type="coiled-coil region" evidence="4">
    <location>
        <begin position="1261"/>
        <end position="1295"/>
    </location>
</feature>
<keyword evidence="2 4" id="KW-0175">Coiled coil</keyword>
<dbReference type="InterPro" id="IPR057577">
    <property type="entry name" value="Nucleoprot-TPR/MLP1_dom"/>
</dbReference>
<dbReference type="EMBL" id="LCWF01000066">
    <property type="protein sequence ID" value="KKY23593.1"/>
    <property type="molecule type" value="Genomic_DNA"/>
</dbReference>
<dbReference type="InterPro" id="IPR012929">
    <property type="entry name" value="Nucleoprot-TPR/MLP1-2_dom"/>
</dbReference>
<feature type="coiled-coil region" evidence="4">
    <location>
        <begin position="419"/>
        <end position="509"/>
    </location>
</feature>
<feature type="region of interest" description="Disordered" evidence="5">
    <location>
        <begin position="1052"/>
        <end position="1076"/>
    </location>
</feature>
<evidence type="ECO:0000313" key="9">
    <source>
        <dbReference type="EMBL" id="KKY23593.1"/>
    </source>
</evidence>
<feature type="compositionally biased region" description="Low complexity" evidence="5">
    <location>
        <begin position="1594"/>
        <end position="1608"/>
    </location>
</feature>
<evidence type="ECO:0000256" key="2">
    <source>
        <dbReference type="ARBA" id="ARBA00023054"/>
    </source>
</evidence>
<feature type="compositionally biased region" description="Polar residues" evidence="5">
    <location>
        <begin position="733"/>
        <end position="746"/>
    </location>
</feature>
<evidence type="ECO:0000256" key="1">
    <source>
        <dbReference type="ARBA" id="ARBA00004123"/>
    </source>
</evidence>
<feature type="region of interest" description="Disordered" evidence="5">
    <location>
        <begin position="666"/>
        <end position="687"/>
    </location>
</feature>
<dbReference type="GO" id="GO:0005643">
    <property type="term" value="C:nuclear pore"/>
    <property type="evidence" value="ECO:0007669"/>
    <property type="project" value="TreeGrafter"/>
</dbReference>
<dbReference type="OrthoDB" id="343070at2759"/>
<feature type="region of interest" description="Disordered" evidence="5">
    <location>
        <begin position="874"/>
        <end position="900"/>
    </location>
</feature>
<feature type="compositionally biased region" description="Polar residues" evidence="5">
    <location>
        <begin position="674"/>
        <end position="687"/>
    </location>
</feature>
<comment type="caution">
    <text evidence="9">The sequence shown here is derived from an EMBL/GenBank/DDBJ whole genome shotgun (WGS) entry which is preliminary data.</text>
</comment>
<dbReference type="Pfam" id="PF25481">
    <property type="entry name" value="Nucleoprot-TPR"/>
    <property type="match status" value="1"/>
</dbReference>
<dbReference type="InterPro" id="IPR057974">
    <property type="entry name" value="NUA/TPR/MLP1-2-like_dom"/>
</dbReference>
<feature type="region of interest" description="Disordered" evidence="5">
    <location>
        <begin position="1775"/>
        <end position="2028"/>
    </location>
</feature>
<keyword evidence="10" id="KW-1185">Reference proteome</keyword>
<feature type="region of interest" description="Disordered" evidence="5">
    <location>
        <begin position="721"/>
        <end position="746"/>
    </location>
</feature>
<accession>A0A0G2GJ79</accession>
<feature type="compositionally biased region" description="Basic and acidic residues" evidence="5">
    <location>
        <begin position="881"/>
        <end position="900"/>
    </location>
</feature>
<dbReference type="GO" id="GO:0006406">
    <property type="term" value="P:mRNA export from nucleus"/>
    <property type="evidence" value="ECO:0007669"/>
    <property type="project" value="TreeGrafter"/>
</dbReference>
<feature type="domain" description="NUA/TPR/MLP1-2-like" evidence="8">
    <location>
        <begin position="489"/>
        <end position="598"/>
    </location>
</feature>
<gene>
    <name evidence="9" type="ORF">UCRPC4_g02856</name>
</gene>
<feature type="compositionally biased region" description="Basic and acidic residues" evidence="5">
    <location>
        <begin position="1063"/>
        <end position="1076"/>
    </location>
</feature>
<feature type="compositionally biased region" description="Low complexity" evidence="5">
    <location>
        <begin position="1807"/>
        <end position="1818"/>
    </location>
</feature>
<feature type="region of interest" description="Disordered" evidence="5">
    <location>
        <begin position="335"/>
        <end position="401"/>
    </location>
</feature>
<feature type="region of interest" description="Disordered" evidence="5">
    <location>
        <begin position="1479"/>
        <end position="1504"/>
    </location>
</feature>
<dbReference type="PANTHER" id="PTHR18898">
    <property type="entry name" value="NUCLEOPROTEIN TPR-RELATED"/>
    <property type="match status" value="1"/>
</dbReference>
<evidence type="ECO:0000256" key="3">
    <source>
        <dbReference type="ARBA" id="ARBA00023242"/>
    </source>
</evidence>
<feature type="region of interest" description="Disordered" evidence="5">
    <location>
        <begin position="1577"/>
        <end position="1628"/>
    </location>
</feature>
<feature type="compositionally biased region" description="Polar residues" evidence="5">
    <location>
        <begin position="1611"/>
        <end position="1624"/>
    </location>
</feature>